<gene>
    <name evidence="2" type="ORF">FisN_33Lh007</name>
</gene>
<feature type="compositionally biased region" description="Basic and acidic residues" evidence="1">
    <location>
        <begin position="232"/>
        <end position="243"/>
    </location>
</feature>
<dbReference type="Proteomes" id="UP000198406">
    <property type="component" value="Unassembled WGS sequence"/>
</dbReference>
<evidence type="ECO:0000313" key="2">
    <source>
        <dbReference type="EMBL" id="GAX23119.1"/>
    </source>
</evidence>
<evidence type="ECO:0000256" key="1">
    <source>
        <dbReference type="SAM" id="MobiDB-lite"/>
    </source>
</evidence>
<sequence>MNIEPAPKTPTKVTQDETLPPSGAPVIAEDRKPIKKRRVLLTESKESTPQPIELVRQVATFWETTDSATGVSTYKPGPYSYEDFFSAVKAEETTHNPNVSDFKSLDDSSHGKPPAYTPAIPIVELMQPTSRLDEEEEEEDIEEELNCLTLSQGIQTIPRQRQCHLNSITPSPTLMGAPAPVACLKKNSSLARVGEPSDFDPIPWTESEPCAGLIESTIDFLLSMDLDGAESSKRGKYGDDKKNFMSGTPLNSPAGKRVRFNPDANMTIPITPRKKLAVPVQRKLSPKSRIERVMVENPFFSPVKTIQLGQSSSAFSPKESQHYFR</sequence>
<evidence type="ECO:0000313" key="3">
    <source>
        <dbReference type="Proteomes" id="UP000198406"/>
    </source>
</evidence>
<accession>A0A1Z5KA34</accession>
<dbReference type="AlphaFoldDB" id="A0A1Z5KA34"/>
<feature type="region of interest" description="Disordered" evidence="1">
    <location>
        <begin position="1"/>
        <end position="31"/>
    </location>
</feature>
<organism evidence="2 3">
    <name type="scientific">Fistulifera solaris</name>
    <name type="common">Oleaginous diatom</name>
    <dbReference type="NCBI Taxonomy" id="1519565"/>
    <lineage>
        <taxon>Eukaryota</taxon>
        <taxon>Sar</taxon>
        <taxon>Stramenopiles</taxon>
        <taxon>Ochrophyta</taxon>
        <taxon>Bacillariophyta</taxon>
        <taxon>Bacillariophyceae</taxon>
        <taxon>Bacillariophycidae</taxon>
        <taxon>Naviculales</taxon>
        <taxon>Naviculaceae</taxon>
        <taxon>Fistulifera</taxon>
    </lineage>
</organism>
<name>A0A1Z5KA34_FISSO</name>
<protein>
    <submittedName>
        <fullName evidence="2">Uncharacterized protein</fullName>
    </submittedName>
</protein>
<keyword evidence="3" id="KW-1185">Reference proteome</keyword>
<feature type="region of interest" description="Disordered" evidence="1">
    <location>
        <begin position="97"/>
        <end position="117"/>
    </location>
</feature>
<reference evidence="2 3" key="1">
    <citation type="journal article" date="2015" name="Plant Cell">
        <title>Oil accumulation by the oleaginous diatom Fistulifera solaris as revealed by the genome and transcriptome.</title>
        <authorList>
            <person name="Tanaka T."/>
            <person name="Maeda Y."/>
            <person name="Veluchamy A."/>
            <person name="Tanaka M."/>
            <person name="Abida H."/>
            <person name="Marechal E."/>
            <person name="Bowler C."/>
            <person name="Muto M."/>
            <person name="Sunaga Y."/>
            <person name="Tanaka M."/>
            <person name="Yoshino T."/>
            <person name="Taniguchi T."/>
            <person name="Fukuda Y."/>
            <person name="Nemoto M."/>
            <person name="Matsumoto M."/>
            <person name="Wong P.S."/>
            <person name="Aburatani S."/>
            <person name="Fujibuchi W."/>
        </authorList>
    </citation>
    <scope>NUCLEOTIDE SEQUENCE [LARGE SCALE GENOMIC DNA]</scope>
    <source>
        <strain evidence="2 3">JPCC DA0580</strain>
    </source>
</reference>
<dbReference type="EMBL" id="BDSP01000197">
    <property type="protein sequence ID" value="GAX23119.1"/>
    <property type="molecule type" value="Genomic_DNA"/>
</dbReference>
<comment type="caution">
    <text evidence="2">The sequence shown here is derived from an EMBL/GenBank/DDBJ whole genome shotgun (WGS) entry which is preliminary data.</text>
</comment>
<proteinExistence type="predicted"/>
<feature type="region of interest" description="Disordered" evidence="1">
    <location>
        <begin position="232"/>
        <end position="265"/>
    </location>
</feature>
<dbReference type="InParanoid" id="A0A1Z5KA34"/>